<dbReference type="FunFam" id="3.40.630.10:FF:000101">
    <property type="entry name" value="N-acetylated alpha-linked acidic dipeptidase like 1"/>
    <property type="match status" value="1"/>
</dbReference>
<evidence type="ECO:0000259" key="2">
    <source>
        <dbReference type="Pfam" id="PF04253"/>
    </source>
</evidence>
<sequence>MFCSFGGEEYGLIGSIEWTEEFNRILTDRAVTYLNLDIAVMDNFYLRSSATPHLRPIVYEATRKVPDPDPSDTRKTVYDTMLERQPDPENPELPRVLRIGGGSDYYGFEKRLGVTCISGYYFYDSATYNINFYSLYHTSYETIRLMETYIDPEYKFHQAIARTFAEMARILAERVVLPFDVEPYASDLTTMWMNLKNTSQARNIEAHDISLESLEQAIAEFATISSQFQDRLGSVDTQSTVAVRQVNDQLMSLDKAFLGDLPGNTLDRHLLFSGRKTQERSTDKVPSGTFPGILDALYEIDDDPDQTGRWTVVAQQVAILTHAVEAGSSVLRDVTSW</sequence>
<organism evidence="4 5">
    <name type="scientific">Strongylocentrotus purpuratus</name>
    <name type="common">Purple sea urchin</name>
    <dbReference type="NCBI Taxonomy" id="7668"/>
    <lineage>
        <taxon>Eukaryota</taxon>
        <taxon>Metazoa</taxon>
        <taxon>Echinodermata</taxon>
        <taxon>Eleutherozoa</taxon>
        <taxon>Echinozoa</taxon>
        <taxon>Echinoidea</taxon>
        <taxon>Euechinoidea</taxon>
        <taxon>Echinacea</taxon>
        <taxon>Camarodonta</taxon>
        <taxon>Echinidea</taxon>
        <taxon>Strongylocentrotidae</taxon>
        <taxon>Strongylocentrotus</taxon>
    </lineage>
</organism>
<proteinExistence type="inferred from homology"/>
<evidence type="ECO:0000313" key="5">
    <source>
        <dbReference type="Proteomes" id="UP000007110"/>
    </source>
</evidence>
<dbReference type="PANTHER" id="PTHR10404:SF77">
    <property type="entry name" value="GLUTAMATE CARBOXYPEPTIDASE 2 HOMOLOG"/>
    <property type="match status" value="1"/>
</dbReference>
<dbReference type="SUPFAM" id="SSF53187">
    <property type="entry name" value="Zn-dependent exopeptidases"/>
    <property type="match status" value="1"/>
</dbReference>
<dbReference type="InterPro" id="IPR036757">
    <property type="entry name" value="TFR-like_dimer_dom_sf"/>
</dbReference>
<dbReference type="InterPro" id="IPR007365">
    <property type="entry name" value="TFR-like_dimer_dom"/>
</dbReference>
<name>A0A7M7PE54_STRPU</name>
<dbReference type="Gene3D" id="1.20.930.40">
    <property type="entry name" value="Transferrin receptor-like, dimerisation domain"/>
    <property type="match status" value="1"/>
</dbReference>
<dbReference type="OMA" id="ETIPHEW"/>
<dbReference type="OrthoDB" id="5841748at2759"/>
<keyword evidence="5" id="KW-1185">Reference proteome</keyword>
<reference evidence="5" key="1">
    <citation type="submission" date="2015-02" db="EMBL/GenBank/DDBJ databases">
        <title>Genome sequencing for Strongylocentrotus purpuratus.</title>
        <authorList>
            <person name="Murali S."/>
            <person name="Liu Y."/>
            <person name="Vee V."/>
            <person name="English A."/>
            <person name="Wang M."/>
            <person name="Skinner E."/>
            <person name="Han Y."/>
            <person name="Muzny D.M."/>
            <person name="Worley K.C."/>
            <person name="Gibbs R.A."/>
        </authorList>
    </citation>
    <scope>NUCLEOTIDE SEQUENCE</scope>
</reference>
<dbReference type="GO" id="GO:0004180">
    <property type="term" value="F:carboxypeptidase activity"/>
    <property type="evidence" value="ECO:0000318"/>
    <property type="project" value="GO_Central"/>
</dbReference>
<dbReference type="Gene3D" id="3.40.630.10">
    <property type="entry name" value="Zn peptidases"/>
    <property type="match status" value="1"/>
</dbReference>
<feature type="domain" description="Transferrin receptor-like dimerisation" evidence="2">
    <location>
        <begin position="209"/>
        <end position="331"/>
    </location>
</feature>
<dbReference type="PANTHER" id="PTHR10404">
    <property type="entry name" value="N-ACETYLATED-ALPHA-LINKED ACIDIC DIPEPTIDASE"/>
    <property type="match status" value="1"/>
</dbReference>
<reference evidence="4" key="2">
    <citation type="submission" date="2021-01" db="UniProtKB">
        <authorList>
            <consortium name="EnsemblMetazoa"/>
        </authorList>
    </citation>
    <scope>IDENTIFICATION</scope>
</reference>
<dbReference type="KEGG" id="spu:105447512"/>
<dbReference type="InterPro" id="IPR039373">
    <property type="entry name" value="Peptidase_M28B"/>
</dbReference>
<dbReference type="SUPFAM" id="SSF47672">
    <property type="entry name" value="Transferrin receptor-like dimerisation domain"/>
    <property type="match status" value="1"/>
</dbReference>
<dbReference type="InParanoid" id="A0A7M7PE54"/>
<dbReference type="AlphaFoldDB" id="A0A7M7PE54"/>
<dbReference type="EnsemblMetazoa" id="XM_030994511">
    <property type="protein sequence ID" value="XP_030850371"/>
    <property type="gene ID" value="LOC105447512"/>
</dbReference>
<comment type="similarity">
    <text evidence="1">Belongs to the peptidase M28 family. M28B subfamily.</text>
</comment>
<evidence type="ECO:0000256" key="1">
    <source>
        <dbReference type="ARBA" id="ARBA00005634"/>
    </source>
</evidence>
<dbReference type="InterPro" id="IPR007484">
    <property type="entry name" value="Peptidase_M28"/>
</dbReference>
<dbReference type="FunFam" id="1.20.930.40:FF:000018">
    <property type="entry name" value="Uncharacterized protein"/>
    <property type="match status" value="1"/>
</dbReference>
<dbReference type="Proteomes" id="UP000007110">
    <property type="component" value="Unassembled WGS sequence"/>
</dbReference>
<evidence type="ECO:0000259" key="3">
    <source>
        <dbReference type="Pfam" id="PF04389"/>
    </source>
</evidence>
<protein>
    <submittedName>
        <fullName evidence="4">Uncharacterized protein</fullName>
    </submittedName>
</protein>
<dbReference type="RefSeq" id="XP_030850371.1">
    <property type="nucleotide sequence ID" value="XM_030994511.1"/>
</dbReference>
<evidence type="ECO:0000313" key="4">
    <source>
        <dbReference type="EnsemblMetazoa" id="XP_030850371"/>
    </source>
</evidence>
<accession>A0A7M7PE54</accession>
<dbReference type="Pfam" id="PF04253">
    <property type="entry name" value="TFR_dimer"/>
    <property type="match status" value="1"/>
</dbReference>
<dbReference type="Pfam" id="PF04389">
    <property type="entry name" value="Peptidase_M28"/>
    <property type="match status" value="1"/>
</dbReference>
<dbReference type="GeneID" id="105447512"/>
<feature type="domain" description="Peptidase M28" evidence="3">
    <location>
        <begin position="1"/>
        <end position="144"/>
    </location>
</feature>